<feature type="transmembrane region" description="Helical" evidence="7">
    <location>
        <begin position="200"/>
        <end position="221"/>
    </location>
</feature>
<dbReference type="Gene3D" id="1.20.1740.10">
    <property type="entry name" value="Amino acid/polyamine transporter I"/>
    <property type="match status" value="1"/>
</dbReference>
<dbReference type="InterPro" id="IPR002293">
    <property type="entry name" value="AA/rel_permease1"/>
</dbReference>
<proteinExistence type="predicted"/>
<keyword evidence="6 7" id="KW-0472">Membrane</keyword>
<dbReference type="EMBL" id="JACHVS010000001">
    <property type="protein sequence ID" value="MBB2995666.1"/>
    <property type="molecule type" value="Genomic_DNA"/>
</dbReference>
<keyword evidence="9" id="KW-1185">Reference proteome</keyword>
<evidence type="ECO:0000256" key="7">
    <source>
        <dbReference type="SAM" id="Phobius"/>
    </source>
</evidence>
<evidence type="ECO:0000313" key="8">
    <source>
        <dbReference type="EMBL" id="MBB2995666.1"/>
    </source>
</evidence>
<evidence type="ECO:0000256" key="1">
    <source>
        <dbReference type="ARBA" id="ARBA00004651"/>
    </source>
</evidence>
<dbReference type="InterPro" id="IPR050367">
    <property type="entry name" value="APC_superfamily"/>
</dbReference>
<feature type="transmembrane region" description="Helical" evidence="7">
    <location>
        <begin position="118"/>
        <end position="146"/>
    </location>
</feature>
<dbReference type="GO" id="GO:0022857">
    <property type="term" value="F:transmembrane transporter activity"/>
    <property type="evidence" value="ECO:0007669"/>
    <property type="project" value="InterPro"/>
</dbReference>
<feature type="transmembrane region" description="Helical" evidence="7">
    <location>
        <begin position="300"/>
        <end position="320"/>
    </location>
</feature>
<name>A0A839QNU2_9MICC</name>
<evidence type="ECO:0000313" key="9">
    <source>
        <dbReference type="Proteomes" id="UP000523000"/>
    </source>
</evidence>
<feature type="transmembrane region" description="Helical" evidence="7">
    <location>
        <begin position="326"/>
        <end position="350"/>
    </location>
</feature>
<dbReference type="AlphaFoldDB" id="A0A839QNU2"/>
<feature type="transmembrane region" description="Helical" evidence="7">
    <location>
        <begin position="404"/>
        <end position="424"/>
    </location>
</feature>
<dbReference type="Pfam" id="PF13520">
    <property type="entry name" value="AA_permease_2"/>
    <property type="match status" value="1"/>
</dbReference>
<feature type="transmembrane region" description="Helical" evidence="7">
    <location>
        <begin position="92"/>
        <end position="112"/>
    </location>
</feature>
<evidence type="ECO:0000256" key="3">
    <source>
        <dbReference type="ARBA" id="ARBA00022475"/>
    </source>
</evidence>
<organism evidence="8 9">
    <name type="scientific">Paeniglutamicibacter cryotolerans</name>
    <dbReference type="NCBI Taxonomy" id="670079"/>
    <lineage>
        <taxon>Bacteria</taxon>
        <taxon>Bacillati</taxon>
        <taxon>Actinomycetota</taxon>
        <taxon>Actinomycetes</taxon>
        <taxon>Micrococcales</taxon>
        <taxon>Micrococcaceae</taxon>
        <taxon>Paeniglutamicibacter</taxon>
    </lineage>
</organism>
<keyword evidence="3" id="KW-1003">Cell membrane</keyword>
<keyword evidence="2" id="KW-0813">Transport</keyword>
<sequence length="458" mass="49269">MAELGWHSIGWYILGLLLFFLPLSLVGAELATGWPKGGGVYAWVREAFGEKPGFIAIWSDWAENLVWFPTVLAFISSTLAFALFPSVADNRWLMLVIMLGVFWLVTLANFFGDRFSSLISSIGAVVGVIIPTGLLIVLVFVFVFSGQPSAISFSAADMLPNFTAGSLPFVATIVLLFAGMEMAGFHALETKNPARDYPRAILLSGVIIFGLTVLGTMAVAITVPATELSLAAGVIQAIAAMVQSVGVPWLTIPIALMIVVGAIAQLSTYLVGPAKAMGVAAAQGNLPPSWREHNHRGSPVAVLLIQAVISSAIALLFVLIPSVNTAYWILTALTTQGLIVMYLLMFAAAIKLRYSQPDTARPYRIPGGKPVIWIVSGVALVALGFAFVIGLFPPSNTNAPTWLYFILMLAASLLLTVGAPFIFWKFKKPSWRASNAEAYLTSEQLPDEPGDERHFQRP</sequence>
<evidence type="ECO:0000256" key="4">
    <source>
        <dbReference type="ARBA" id="ARBA00022692"/>
    </source>
</evidence>
<evidence type="ECO:0000256" key="6">
    <source>
        <dbReference type="ARBA" id="ARBA00023136"/>
    </source>
</evidence>
<accession>A0A839QNU2</accession>
<dbReference type="PANTHER" id="PTHR42770">
    <property type="entry name" value="AMINO ACID TRANSPORTER-RELATED"/>
    <property type="match status" value="1"/>
</dbReference>
<reference evidence="8 9" key="1">
    <citation type="submission" date="2020-08" db="EMBL/GenBank/DDBJ databases">
        <title>Sequencing the genomes of 1000 actinobacteria strains.</title>
        <authorList>
            <person name="Klenk H.-P."/>
        </authorList>
    </citation>
    <scope>NUCLEOTIDE SEQUENCE [LARGE SCALE GENOMIC DNA]</scope>
    <source>
        <strain evidence="8 9">DSM 22826</strain>
    </source>
</reference>
<feature type="transmembrane region" description="Helical" evidence="7">
    <location>
        <begin position="9"/>
        <end position="28"/>
    </location>
</feature>
<dbReference type="PIRSF" id="PIRSF006060">
    <property type="entry name" value="AA_transporter"/>
    <property type="match status" value="1"/>
</dbReference>
<keyword evidence="4 7" id="KW-0812">Transmembrane</keyword>
<comment type="caution">
    <text evidence="8">The sequence shown here is derived from an EMBL/GenBank/DDBJ whole genome shotgun (WGS) entry which is preliminary data.</text>
</comment>
<dbReference type="GO" id="GO:0005886">
    <property type="term" value="C:plasma membrane"/>
    <property type="evidence" value="ECO:0007669"/>
    <property type="project" value="UniProtKB-SubCell"/>
</dbReference>
<feature type="transmembrane region" description="Helical" evidence="7">
    <location>
        <begin position="371"/>
        <end position="392"/>
    </location>
</feature>
<dbReference type="PANTHER" id="PTHR42770:SF15">
    <property type="entry name" value="GLUTAMATE_GAMMA-AMINOBUTYRATE ANTIPORTER-RELATED"/>
    <property type="match status" value="1"/>
</dbReference>
<comment type="subcellular location">
    <subcellularLocation>
        <location evidence="1">Cell membrane</location>
        <topology evidence="1">Multi-pass membrane protein</topology>
    </subcellularLocation>
</comment>
<feature type="transmembrane region" description="Helical" evidence="7">
    <location>
        <begin position="252"/>
        <end position="271"/>
    </location>
</feature>
<protein>
    <submittedName>
        <fullName evidence="8">Amino acid transporter</fullName>
    </submittedName>
</protein>
<evidence type="ECO:0000256" key="2">
    <source>
        <dbReference type="ARBA" id="ARBA00022448"/>
    </source>
</evidence>
<feature type="transmembrane region" description="Helical" evidence="7">
    <location>
        <begin position="66"/>
        <end position="85"/>
    </location>
</feature>
<feature type="transmembrane region" description="Helical" evidence="7">
    <location>
        <begin position="158"/>
        <end position="180"/>
    </location>
</feature>
<gene>
    <name evidence="8" type="ORF">E9229_001857</name>
</gene>
<keyword evidence="5 7" id="KW-1133">Transmembrane helix</keyword>
<dbReference type="Proteomes" id="UP000523000">
    <property type="component" value="Unassembled WGS sequence"/>
</dbReference>
<evidence type="ECO:0000256" key="5">
    <source>
        <dbReference type="ARBA" id="ARBA00022989"/>
    </source>
</evidence>